<feature type="region of interest" description="Disordered" evidence="1">
    <location>
        <begin position="1"/>
        <end position="68"/>
    </location>
</feature>
<feature type="transmembrane region" description="Helical" evidence="2">
    <location>
        <begin position="86"/>
        <end position="106"/>
    </location>
</feature>
<dbReference type="Proteomes" id="UP000077315">
    <property type="component" value="Unassembled WGS sequence"/>
</dbReference>
<sequence>MVNKADYPPNVPPPAYNNGPTTSGPGGVGGPNTNLPGQTYYQPPPLNEQPLPGQPPVPPPAGERKNPVMTFYAPPQNRSLGLRRRLCSVVLCCIIIGLVVGLASGLTRRSYNSGRGRCQCRVNSDCYQRFGPGVYCQSNCMCGR</sequence>
<reference evidence="4" key="1">
    <citation type="submission" date="2015-06" db="EMBL/GenBank/DDBJ databases">
        <title>Expansion of signal transduction pathways in fungi by whole-genome duplication.</title>
        <authorList>
            <consortium name="DOE Joint Genome Institute"/>
            <person name="Corrochano L.M."/>
            <person name="Kuo A."/>
            <person name="Marcet-Houben M."/>
            <person name="Polaino S."/>
            <person name="Salamov A."/>
            <person name="Villalobos J.M."/>
            <person name="Alvarez M.I."/>
            <person name="Avalos J."/>
            <person name="Benito E.P."/>
            <person name="Benoit I."/>
            <person name="Burger G."/>
            <person name="Camino L.P."/>
            <person name="Canovas D."/>
            <person name="Cerda-Olmedo E."/>
            <person name="Cheng J.-F."/>
            <person name="Dominguez A."/>
            <person name="Elias M."/>
            <person name="Eslava A.P."/>
            <person name="Glaser F."/>
            <person name="Grimwood J."/>
            <person name="Gutierrez G."/>
            <person name="Heitman J."/>
            <person name="Henrissat B."/>
            <person name="Iturriaga E.A."/>
            <person name="Lang B.F."/>
            <person name="Lavin J.L."/>
            <person name="Lee S."/>
            <person name="Li W."/>
            <person name="Lindquist E."/>
            <person name="Lopez-Garcia S."/>
            <person name="Luque E.M."/>
            <person name="Marcos A.T."/>
            <person name="Martin J."/>
            <person name="McCluskey K."/>
            <person name="Medina H.R."/>
            <person name="Miralles-Duran A."/>
            <person name="Miyazaki A."/>
            <person name="Munoz-Torres E."/>
            <person name="Oguiza J.A."/>
            <person name="Ohm R."/>
            <person name="Olmedo M."/>
            <person name="Orejas M."/>
            <person name="Ortiz-Castellanos L."/>
            <person name="Pisabarro A.G."/>
            <person name="Rodriguez-Romero J."/>
            <person name="Ruiz-Herrera J."/>
            <person name="Ruiz-Vazquez R."/>
            <person name="Sanz C."/>
            <person name="Schackwitz W."/>
            <person name="Schmutz J."/>
            <person name="Shahriari M."/>
            <person name="Shelest E."/>
            <person name="Silva-Franco F."/>
            <person name="Soanes D."/>
            <person name="Syed K."/>
            <person name="Tagua V.G."/>
            <person name="Talbot N.J."/>
            <person name="Thon M."/>
            <person name="De vries R.P."/>
            <person name="Wiebenga A."/>
            <person name="Yadav J.S."/>
            <person name="Braun E.L."/>
            <person name="Baker S."/>
            <person name="Garre V."/>
            <person name="Horwitz B."/>
            <person name="Torres-Martinez S."/>
            <person name="Idnurm A."/>
            <person name="Herrera-Estrella A."/>
            <person name="Gabaldon T."/>
            <person name="Grigoriev I.V."/>
        </authorList>
    </citation>
    <scope>NUCLEOTIDE SEQUENCE [LARGE SCALE GENOMIC DNA]</scope>
    <source>
        <strain evidence="4">NRRL 1555(-)</strain>
    </source>
</reference>
<evidence type="ECO:0000313" key="3">
    <source>
        <dbReference type="EMBL" id="OAD76642.1"/>
    </source>
</evidence>
<protein>
    <submittedName>
        <fullName evidence="3">Uncharacterized protein</fullName>
    </submittedName>
</protein>
<dbReference type="InParanoid" id="A0A162UJD5"/>
<evidence type="ECO:0000313" key="4">
    <source>
        <dbReference type="Proteomes" id="UP000077315"/>
    </source>
</evidence>
<organism evidence="3 4">
    <name type="scientific">Phycomyces blakesleeanus (strain ATCC 8743b / DSM 1359 / FGSC 10004 / NBRC 33097 / NRRL 1555)</name>
    <dbReference type="NCBI Taxonomy" id="763407"/>
    <lineage>
        <taxon>Eukaryota</taxon>
        <taxon>Fungi</taxon>
        <taxon>Fungi incertae sedis</taxon>
        <taxon>Mucoromycota</taxon>
        <taxon>Mucoromycotina</taxon>
        <taxon>Mucoromycetes</taxon>
        <taxon>Mucorales</taxon>
        <taxon>Phycomycetaceae</taxon>
        <taxon>Phycomyces</taxon>
    </lineage>
</organism>
<keyword evidence="2" id="KW-0472">Membrane</keyword>
<dbReference type="VEuPathDB" id="FungiDB:PHYBLDRAFT_142157"/>
<dbReference type="EMBL" id="KV440975">
    <property type="protein sequence ID" value="OAD76642.1"/>
    <property type="molecule type" value="Genomic_DNA"/>
</dbReference>
<gene>
    <name evidence="3" type="ORF">PHYBLDRAFT_142157</name>
</gene>
<name>A0A162UJD5_PHYB8</name>
<accession>A0A162UJD5</accession>
<keyword evidence="2" id="KW-0812">Transmembrane</keyword>
<dbReference type="RefSeq" id="XP_018294682.1">
    <property type="nucleotide sequence ID" value="XM_018430748.1"/>
</dbReference>
<proteinExistence type="predicted"/>
<evidence type="ECO:0000256" key="2">
    <source>
        <dbReference type="SAM" id="Phobius"/>
    </source>
</evidence>
<keyword evidence="2" id="KW-1133">Transmembrane helix</keyword>
<feature type="compositionally biased region" description="Pro residues" evidence="1">
    <location>
        <begin position="42"/>
        <end position="61"/>
    </location>
</feature>
<dbReference type="GeneID" id="28991654"/>
<keyword evidence="4" id="KW-1185">Reference proteome</keyword>
<dbReference type="OrthoDB" id="2286253at2759"/>
<dbReference type="AlphaFoldDB" id="A0A162UJD5"/>
<evidence type="ECO:0000256" key="1">
    <source>
        <dbReference type="SAM" id="MobiDB-lite"/>
    </source>
</evidence>